<evidence type="ECO:0000313" key="2">
    <source>
        <dbReference type="EMBL" id="QTN35307.1"/>
    </source>
</evidence>
<protein>
    <submittedName>
        <fullName evidence="2">Arylesterase</fullName>
    </submittedName>
</protein>
<dbReference type="EMBL" id="CP060010">
    <property type="protein sequence ID" value="QTN35307.1"/>
    <property type="molecule type" value="Genomic_DNA"/>
</dbReference>
<dbReference type="InterPro" id="IPR013830">
    <property type="entry name" value="SGNH_hydro"/>
</dbReference>
<gene>
    <name evidence="2" type="ORF">HZ995_12560</name>
</gene>
<dbReference type="SUPFAM" id="SSF52266">
    <property type="entry name" value="SGNH hydrolase"/>
    <property type="match status" value="1"/>
</dbReference>
<reference evidence="2" key="1">
    <citation type="submission" date="2020-07" db="EMBL/GenBank/DDBJ databases">
        <title>Genome sequences of bacteria associated with the marine, planktonic diatom Thalassiosira profunda strain ECT2AJA-044.</title>
        <authorList>
            <person name="Gargas C.B."/>
            <person name="Roberts W.R."/>
            <person name="Alverson A.J."/>
        </authorList>
    </citation>
    <scope>NUCLEOTIDE SEQUENCE</scope>
    <source>
        <strain evidence="2">ECT2AJA-044</strain>
    </source>
</reference>
<dbReference type="Proteomes" id="UP000665026">
    <property type="component" value="Chromosome"/>
</dbReference>
<dbReference type="KEGG" id="cact:HZ995_12560"/>
<dbReference type="RefSeq" id="WP_209355993.1">
    <property type="nucleotide sequence ID" value="NZ_CP060010.1"/>
</dbReference>
<sequence length="206" mass="22174">MKTVLAFGDSLTWGSCPHGTGRHPKEDRWPDAMAAGLPQAEVITEGLRGRTTAYYRAGPTEMRGDLLLPSLLHSHAPLDLVMIMLGTNDVYSRVPVTESYWGLRKLVEIVRTHPYGIEGHAGPKIMLIAPPGFVAGQCFGVDEGVVEAGHQMREIVRDLATEYDTAFFDASTVATAEAGDGLHLEAQVSRALGEALRAPVAEVLGL</sequence>
<proteinExistence type="predicted"/>
<feature type="domain" description="SGNH hydrolase-type esterase" evidence="1">
    <location>
        <begin position="6"/>
        <end position="186"/>
    </location>
</feature>
<dbReference type="InterPro" id="IPR036514">
    <property type="entry name" value="SGNH_hydro_sf"/>
</dbReference>
<dbReference type="GO" id="GO:0016788">
    <property type="term" value="F:hydrolase activity, acting on ester bonds"/>
    <property type="evidence" value="ECO:0007669"/>
    <property type="project" value="UniProtKB-ARBA"/>
</dbReference>
<organism evidence="2 3">
    <name type="scientific">Cognatishimia activa</name>
    <dbReference type="NCBI Taxonomy" id="1715691"/>
    <lineage>
        <taxon>Bacteria</taxon>
        <taxon>Pseudomonadati</taxon>
        <taxon>Pseudomonadota</taxon>
        <taxon>Alphaproteobacteria</taxon>
        <taxon>Rhodobacterales</taxon>
        <taxon>Paracoccaceae</taxon>
        <taxon>Cognatishimia</taxon>
    </lineage>
</organism>
<evidence type="ECO:0000259" key="1">
    <source>
        <dbReference type="Pfam" id="PF13472"/>
    </source>
</evidence>
<evidence type="ECO:0000313" key="3">
    <source>
        <dbReference type="Proteomes" id="UP000665026"/>
    </source>
</evidence>
<name>A0A975I6T2_9RHOB</name>
<dbReference type="Gene3D" id="3.40.50.1110">
    <property type="entry name" value="SGNH hydrolase"/>
    <property type="match status" value="1"/>
</dbReference>
<dbReference type="AlphaFoldDB" id="A0A975I6T2"/>
<accession>A0A975I6T2</accession>
<dbReference type="Pfam" id="PF13472">
    <property type="entry name" value="Lipase_GDSL_2"/>
    <property type="match status" value="1"/>
</dbReference>